<keyword evidence="4" id="KW-1185">Reference proteome</keyword>
<dbReference type="OrthoDB" id="2687452at2759"/>
<evidence type="ECO:0000259" key="2">
    <source>
        <dbReference type="PROSITE" id="PS50157"/>
    </source>
</evidence>
<sequence length="245" mass="27236">MSLPQSQKDSKLLENYLDTHGDMPKSTFLPQACVLPKFPAEEEETVTSPILTSRDCSMWESTRSSLSQNCAMKDTGAAERVFTYQQPQARPLEFFEPGATNGHTHSYDFRSGAESAAVVEPSMITPQHSTVSTGTTHFQSPITPNTCSSCYTVFGSNTSLQDHSKQSGHSSYKCTCGSGFSRIDSLNRHIRDFLPGIYACTFCTRHVGNNAFRRKYHLIQHLKGYHKMGRETLRVLVKGDGHDGE</sequence>
<name>A0A9N9L7X4_9HELO</name>
<dbReference type="EMBL" id="CAJVRL010000103">
    <property type="protein sequence ID" value="CAG8960729.1"/>
    <property type="molecule type" value="Genomic_DNA"/>
</dbReference>
<keyword evidence="1" id="KW-0862">Zinc</keyword>
<proteinExistence type="predicted"/>
<dbReference type="Gene3D" id="3.30.160.60">
    <property type="entry name" value="Classic Zinc Finger"/>
    <property type="match status" value="1"/>
</dbReference>
<keyword evidence="1" id="KW-0863">Zinc-finger</keyword>
<keyword evidence="1" id="KW-0479">Metal-binding</keyword>
<evidence type="ECO:0000256" key="1">
    <source>
        <dbReference type="PROSITE-ProRule" id="PRU00042"/>
    </source>
</evidence>
<gene>
    <name evidence="3" type="ORF">HYFRA_00002265</name>
</gene>
<dbReference type="PROSITE" id="PS00028">
    <property type="entry name" value="ZINC_FINGER_C2H2_1"/>
    <property type="match status" value="1"/>
</dbReference>
<evidence type="ECO:0000313" key="4">
    <source>
        <dbReference type="Proteomes" id="UP000696280"/>
    </source>
</evidence>
<reference evidence="3" key="1">
    <citation type="submission" date="2021-07" db="EMBL/GenBank/DDBJ databases">
        <authorList>
            <person name="Durling M."/>
        </authorList>
    </citation>
    <scope>NUCLEOTIDE SEQUENCE</scope>
</reference>
<organism evidence="3 4">
    <name type="scientific">Hymenoscyphus fraxineus</name>
    <dbReference type="NCBI Taxonomy" id="746836"/>
    <lineage>
        <taxon>Eukaryota</taxon>
        <taxon>Fungi</taxon>
        <taxon>Dikarya</taxon>
        <taxon>Ascomycota</taxon>
        <taxon>Pezizomycotina</taxon>
        <taxon>Leotiomycetes</taxon>
        <taxon>Helotiales</taxon>
        <taxon>Helotiaceae</taxon>
        <taxon>Hymenoscyphus</taxon>
    </lineage>
</organism>
<dbReference type="GO" id="GO:0008270">
    <property type="term" value="F:zinc ion binding"/>
    <property type="evidence" value="ECO:0007669"/>
    <property type="project" value="UniProtKB-KW"/>
</dbReference>
<dbReference type="AlphaFoldDB" id="A0A9N9L7X4"/>
<dbReference type="Proteomes" id="UP000696280">
    <property type="component" value="Unassembled WGS sequence"/>
</dbReference>
<accession>A0A9N9L7X4</accession>
<dbReference type="SMART" id="SM00355">
    <property type="entry name" value="ZnF_C2H2"/>
    <property type="match status" value="2"/>
</dbReference>
<protein>
    <recommendedName>
        <fullName evidence="2">C2H2-type domain-containing protein</fullName>
    </recommendedName>
</protein>
<dbReference type="PROSITE" id="PS50157">
    <property type="entry name" value="ZINC_FINGER_C2H2_2"/>
    <property type="match status" value="1"/>
</dbReference>
<comment type="caution">
    <text evidence="3">The sequence shown here is derived from an EMBL/GenBank/DDBJ whole genome shotgun (WGS) entry which is preliminary data.</text>
</comment>
<dbReference type="InterPro" id="IPR013087">
    <property type="entry name" value="Znf_C2H2_type"/>
</dbReference>
<feature type="domain" description="C2H2-type" evidence="2">
    <location>
        <begin position="145"/>
        <end position="174"/>
    </location>
</feature>
<evidence type="ECO:0000313" key="3">
    <source>
        <dbReference type="EMBL" id="CAG8960729.1"/>
    </source>
</evidence>